<evidence type="ECO:0000313" key="2">
    <source>
        <dbReference type="EMBL" id="TFY64461.1"/>
    </source>
</evidence>
<organism evidence="2 3">
    <name type="scientific">Dentipellis fragilis</name>
    <dbReference type="NCBI Taxonomy" id="205917"/>
    <lineage>
        <taxon>Eukaryota</taxon>
        <taxon>Fungi</taxon>
        <taxon>Dikarya</taxon>
        <taxon>Basidiomycota</taxon>
        <taxon>Agaricomycotina</taxon>
        <taxon>Agaricomycetes</taxon>
        <taxon>Russulales</taxon>
        <taxon>Hericiaceae</taxon>
        <taxon>Dentipellis</taxon>
    </lineage>
</organism>
<dbReference type="STRING" id="205917.A0A4Y9YSE9"/>
<keyword evidence="3" id="KW-1185">Reference proteome</keyword>
<feature type="compositionally biased region" description="Polar residues" evidence="1">
    <location>
        <begin position="805"/>
        <end position="814"/>
    </location>
</feature>
<reference evidence="2 3" key="1">
    <citation type="submission" date="2019-02" db="EMBL/GenBank/DDBJ databases">
        <title>Genome sequencing of the rare red list fungi Dentipellis fragilis.</title>
        <authorList>
            <person name="Buettner E."/>
            <person name="Kellner H."/>
        </authorList>
    </citation>
    <scope>NUCLEOTIDE SEQUENCE [LARGE SCALE GENOMIC DNA]</scope>
    <source>
        <strain evidence="2 3">DSM 105465</strain>
    </source>
</reference>
<gene>
    <name evidence="2" type="ORF">EVG20_g5940</name>
</gene>
<evidence type="ECO:0000256" key="1">
    <source>
        <dbReference type="SAM" id="MobiDB-lite"/>
    </source>
</evidence>
<evidence type="ECO:0000313" key="3">
    <source>
        <dbReference type="Proteomes" id="UP000298327"/>
    </source>
</evidence>
<accession>A0A4Y9YSE9</accession>
<dbReference type="EMBL" id="SEOQ01000372">
    <property type="protein sequence ID" value="TFY64461.1"/>
    <property type="molecule type" value="Genomic_DNA"/>
</dbReference>
<feature type="region of interest" description="Disordered" evidence="1">
    <location>
        <begin position="728"/>
        <end position="756"/>
    </location>
</feature>
<comment type="caution">
    <text evidence="2">The sequence shown here is derived from an EMBL/GenBank/DDBJ whole genome shotgun (WGS) entry which is preliminary data.</text>
</comment>
<dbReference type="InterPro" id="IPR012337">
    <property type="entry name" value="RNaseH-like_sf"/>
</dbReference>
<name>A0A4Y9YSE9_9AGAM</name>
<dbReference type="AlphaFoldDB" id="A0A4Y9YSE9"/>
<feature type="region of interest" description="Disordered" evidence="1">
    <location>
        <begin position="785"/>
        <end position="816"/>
    </location>
</feature>
<proteinExistence type="predicted"/>
<dbReference type="SUPFAM" id="SSF53098">
    <property type="entry name" value="Ribonuclease H-like"/>
    <property type="match status" value="1"/>
</dbReference>
<dbReference type="Proteomes" id="UP000298327">
    <property type="component" value="Unassembled WGS sequence"/>
</dbReference>
<sequence length="875" mass="97540">MGNEHAVWKQFKRSDKHYLSDRSHKEAWCNWCIAAQVASIRANEAEAARAPGGVKVPRDEEAIKESLYTDSTALCGKVHILLTHLVKNCSHVPPDVKDWAQNQYRARERKRTQDAMQAYANDYDSRSPSLSGIDAASSSLPRQIRRIGSDFTMADEDVQMDNINSGLQGIPPPAAGQPWSQSVQANFASDLCRLFLVSDMDLRAANKPFVRHFFATYIGQADFPGWEELSGRILDEEVKKVTDKMKQEVRGRYATGQCEEWRNSGNGLVLAAMLNAEYSSYLVNSFYIAEEHKTPENLAAIACVQIKLYKEVLGVGVVAWCTRGDRDAVNMRQLLVQRMPSLVVVDCWAHQMNLVTGDMLKQTPVNFGTVLDDALEIVIWLNRHPRSCEILEAAMAQLSCGSARLILPVIPRWTSHYLALCRLIDAQKAFRQLLLDGREGELVLAAGVAEGVSTKALEIVDRLKRPGFFEDLKEYASLPILILDTHVDDIAISAKRHLHPLAVATNLLQTDHTRLDIVLVTLANLYRVFSDSQFDTSIRDAVLSSLEKRWGKQDQAIFILAAVFNPTIRVFAFAVDSPFRVPNVIQSLAAEAFRRLFSIEPDHDFMTAVTQYLHNTGPWTDERLGLERFKAEAKEKGLPINLVNLWRNNIPIRDPPVQGAPPLPPSNGAAGFANLALHIASIVPNTTSTERIFCQYRRIQSAFRNGISHEQVRKQLIVRADAVRTRPMGPGGLKRKFAEEPGGSRGSEGGAESNWSAFCGGDPDVFPCGFADTIRNLVEEAEEDDTLSGALGEEFNLPAGGLPGQISSSQTPQRLRTHIPPDLRPALELRVLFPQHDNTPATAKYIFDDFWNWGELALAREEKMQETVNKADQES</sequence>
<protein>
    <submittedName>
        <fullName evidence="2">Uncharacterized protein</fullName>
    </submittedName>
</protein>
<dbReference type="OrthoDB" id="2423954at2759"/>